<dbReference type="GO" id="GO:0046872">
    <property type="term" value="F:metal ion binding"/>
    <property type="evidence" value="ECO:0007669"/>
    <property type="project" value="UniProtKB-KW"/>
</dbReference>
<evidence type="ECO:0000259" key="13">
    <source>
        <dbReference type="Pfam" id="PF00487"/>
    </source>
</evidence>
<comment type="caution">
    <text evidence="14">The sequence shown here is derived from an EMBL/GenBank/DDBJ whole genome shotgun (WGS) entry which is preliminary data.</text>
</comment>
<accession>A0A3M5DC22</accession>
<protein>
    <recommendedName>
        <fullName evidence="13">Fatty acid desaturase domain-containing protein</fullName>
    </recommendedName>
</protein>
<sequence>MERTMFENFSPSTMLAIKKYAYWLWLLLALSMPFNYWMAQDSAHPAFWAFSLVIAVFGIGPLLDMLFGRDPANPDEETQTPQLLGQGYYVLLTLATVPVLIGTLVWAAGVFVAFQEWGWLGRLGWILSMGTVMGAVGIVVAHELIHKDSALEQAAGGILLAAVCYAGFKVEHVRGHHVHVSTPEDASSARFGQSVYQFLPHAYKYNFLNAWRLEAVRLRKKGLPVFGWQNELIWWYLLSLALLVGLGWAFGWLGMVFFLGQAFVAVTLLEIINYVEHYGLHRRKGEDGRYERTNHTHSWNSNFVFTNLVLFHLQRHSDHHAFAKRPYQVLRHYDDSPQMPSGYAGMVVLALIPPLWRAVMDPKVRAYYAGEEFQLTAEQSERPAVS</sequence>
<dbReference type="Pfam" id="PF00487">
    <property type="entry name" value="FA_desaturase"/>
    <property type="match status" value="1"/>
</dbReference>
<dbReference type="AlphaFoldDB" id="A0A3M5DC22"/>
<dbReference type="GO" id="GO:0004497">
    <property type="term" value="F:monooxygenase activity"/>
    <property type="evidence" value="ECO:0007669"/>
    <property type="project" value="UniProtKB-KW"/>
</dbReference>
<evidence type="ECO:0000256" key="9">
    <source>
        <dbReference type="ARBA" id="ARBA00023004"/>
    </source>
</evidence>
<dbReference type="EMBL" id="RBSQ01001120">
    <property type="protein sequence ID" value="RMS47612.1"/>
    <property type="molecule type" value="Genomic_DNA"/>
</dbReference>
<evidence type="ECO:0000256" key="11">
    <source>
        <dbReference type="ARBA" id="ARBA00023136"/>
    </source>
</evidence>
<keyword evidence="6" id="KW-0479">Metal-binding</keyword>
<evidence type="ECO:0000256" key="8">
    <source>
        <dbReference type="ARBA" id="ARBA00023002"/>
    </source>
</evidence>
<evidence type="ECO:0000256" key="6">
    <source>
        <dbReference type="ARBA" id="ARBA00022723"/>
    </source>
</evidence>
<dbReference type="InterPro" id="IPR005804">
    <property type="entry name" value="FA_desaturase_dom"/>
</dbReference>
<evidence type="ECO:0000256" key="3">
    <source>
        <dbReference type="ARBA" id="ARBA00022475"/>
    </source>
</evidence>
<reference evidence="14 15" key="1">
    <citation type="submission" date="2018-08" db="EMBL/GenBank/DDBJ databases">
        <title>Recombination of ecologically and evolutionarily significant loci maintains genetic cohesion in the Pseudomonas syringae species complex.</title>
        <authorList>
            <person name="Dillon M."/>
            <person name="Thakur S."/>
            <person name="Almeida R.N.D."/>
            <person name="Weir B.S."/>
            <person name="Guttman D.S."/>
        </authorList>
    </citation>
    <scope>NUCLEOTIDE SEQUENCE [LARGE SCALE GENOMIC DNA]</scope>
    <source>
        <strain evidence="14 15">ICMP 7846</strain>
    </source>
</reference>
<keyword evidence="4" id="KW-0997">Cell inner membrane</keyword>
<gene>
    <name evidence="14" type="ORF">ALP65_04590</name>
</gene>
<feature type="transmembrane region" description="Helical" evidence="12">
    <location>
        <begin position="20"/>
        <end position="39"/>
    </location>
</feature>
<keyword evidence="5 12" id="KW-0812">Transmembrane</keyword>
<proteinExistence type="inferred from homology"/>
<dbReference type="GO" id="GO:0006629">
    <property type="term" value="P:lipid metabolic process"/>
    <property type="evidence" value="ECO:0007669"/>
    <property type="project" value="InterPro"/>
</dbReference>
<feature type="transmembrane region" description="Helical" evidence="12">
    <location>
        <begin position="45"/>
        <end position="67"/>
    </location>
</feature>
<dbReference type="Proteomes" id="UP000270834">
    <property type="component" value="Unassembled WGS sequence"/>
</dbReference>
<keyword evidence="9" id="KW-0408">Iron</keyword>
<evidence type="ECO:0000256" key="7">
    <source>
        <dbReference type="ARBA" id="ARBA00022989"/>
    </source>
</evidence>
<dbReference type="PANTHER" id="PTHR38674">
    <property type="entry name" value="ALKANE 1-MONOOXYGENASE 1"/>
    <property type="match status" value="1"/>
</dbReference>
<feature type="transmembrane region" description="Helical" evidence="12">
    <location>
        <begin position="232"/>
        <end position="250"/>
    </location>
</feature>
<evidence type="ECO:0000256" key="1">
    <source>
        <dbReference type="ARBA" id="ARBA00004429"/>
    </source>
</evidence>
<feature type="domain" description="Fatty acid desaturase" evidence="13">
    <location>
        <begin position="118"/>
        <end position="346"/>
    </location>
</feature>
<keyword evidence="10" id="KW-0503">Monooxygenase</keyword>
<name>A0A3M5DC22_PSEAI</name>
<keyword evidence="8" id="KW-0560">Oxidoreductase</keyword>
<feature type="transmembrane region" description="Helical" evidence="12">
    <location>
        <begin position="256"/>
        <end position="275"/>
    </location>
</feature>
<feature type="transmembrane region" description="Helical" evidence="12">
    <location>
        <begin position="119"/>
        <end position="141"/>
    </location>
</feature>
<keyword evidence="11 12" id="KW-0472">Membrane</keyword>
<comment type="subcellular location">
    <subcellularLocation>
        <location evidence="1">Cell inner membrane</location>
        <topology evidence="1">Multi-pass membrane protein</topology>
    </subcellularLocation>
</comment>
<evidence type="ECO:0000256" key="5">
    <source>
        <dbReference type="ARBA" id="ARBA00022692"/>
    </source>
</evidence>
<comment type="similarity">
    <text evidence="2">Belongs to the fatty acid desaturase type 1 family. AlkB subfamily.</text>
</comment>
<feature type="transmembrane region" description="Helical" evidence="12">
    <location>
        <begin position="88"/>
        <end position="113"/>
    </location>
</feature>
<dbReference type="InterPro" id="IPR033885">
    <property type="entry name" value="AlkB/XylM"/>
</dbReference>
<dbReference type="GO" id="GO:0005886">
    <property type="term" value="C:plasma membrane"/>
    <property type="evidence" value="ECO:0007669"/>
    <property type="project" value="UniProtKB-SubCell"/>
</dbReference>
<dbReference type="CDD" id="cd03512">
    <property type="entry name" value="Alkane-hydroxylase"/>
    <property type="match status" value="1"/>
</dbReference>
<evidence type="ECO:0000256" key="12">
    <source>
        <dbReference type="SAM" id="Phobius"/>
    </source>
</evidence>
<evidence type="ECO:0000256" key="4">
    <source>
        <dbReference type="ARBA" id="ARBA00022519"/>
    </source>
</evidence>
<evidence type="ECO:0000256" key="10">
    <source>
        <dbReference type="ARBA" id="ARBA00023033"/>
    </source>
</evidence>
<evidence type="ECO:0000256" key="2">
    <source>
        <dbReference type="ARBA" id="ARBA00010823"/>
    </source>
</evidence>
<evidence type="ECO:0000313" key="15">
    <source>
        <dbReference type="Proteomes" id="UP000270834"/>
    </source>
</evidence>
<keyword evidence="7 12" id="KW-1133">Transmembrane helix</keyword>
<dbReference type="PANTHER" id="PTHR38674:SF1">
    <property type="entry name" value="ALKANE 1-MONOOXYGENASE 1"/>
    <property type="match status" value="1"/>
</dbReference>
<organism evidence="14 15">
    <name type="scientific">Pseudomonas aeruginosa</name>
    <dbReference type="NCBI Taxonomy" id="287"/>
    <lineage>
        <taxon>Bacteria</taxon>
        <taxon>Pseudomonadati</taxon>
        <taxon>Pseudomonadota</taxon>
        <taxon>Gammaproteobacteria</taxon>
        <taxon>Pseudomonadales</taxon>
        <taxon>Pseudomonadaceae</taxon>
        <taxon>Pseudomonas</taxon>
    </lineage>
</organism>
<keyword evidence="3" id="KW-1003">Cell membrane</keyword>
<evidence type="ECO:0000313" key="14">
    <source>
        <dbReference type="EMBL" id="RMS47612.1"/>
    </source>
</evidence>